<comment type="caution">
    <text evidence="2">The sequence shown here is derived from an EMBL/GenBank/DDBJ whole genome shotgun (WGS) entry which is preliminary data.</text>
</comment>
<reference evidence="2" key="1">
    <citation type="journal article" date="2023" name="G3 (Bethesda)">
        <title>A reference genome for the long-term kleptoplast-retaining sea slug Elysia crispata morphotype clarki.</title>
        <authorList>
            <person name="Eastman K.E."/>
            <person name="Pendleton A.L."/>
            <person name="Shaikh M.A."/>
            <person name="Suttiyut T."/>
            <person name="Ogas R."/>
            <person name="Tomko P."/>
            <person name="Gavelis G."/>
            <person name="Widhalm J.R."/>
            <person name="Wisecaver J.H."/>
        </authorList>
    </citation>
    <scope>NUCLEOTIDE SEQUENCE</scope>
    <source>
        <strain evidence="2">ECLA1</strain>
    </source>
</reference>
<name>A0AAE0ZSX3_9GAST</name>
<feature type="region of interest" description="Disordered" evidence="1">
    <location>
        <begin position="717"/>
        <end position="836"/>
    </location>
</feature>
<feature type="region of interest" description="Disordered" evidence="1">
    <location>
        <begin position="920"/>
        <end position="961"/>
    </location>
</feature>
<feature type="region of interest" description="Disordered" evidence="1">
    <location>
        <begin position="185"/>
        <end position="210"/>
    </location>
</feature>
<feature type="compositionally biased region" description="Polar residues" evidence="1">
    <location>
        <begin position="578"/>
        <end position="593"/>
    </location>
</feature>
<dbReference type="PRINTS" id="PR01217">
    <property type="entry name" value="PRICHEXTENSN"/>
</dbReference>
<feature type="compositionally biased region" description="Pro residues" evidence="1">
    <location>
        <begin position="597"/>
        <end position="606"/>
    </location>
</feature>
<evidence type="ECO:0000313" key="3">
    <source>
        <dbReference type="Proteomes" id="UP001283361"/>
    </source>
</evidence>
<evidence type="ECO:0000313" key="2">
    <source>
        <dbReference type="EMBL" id="KAK3774850.1"/>
    </source>
</evidence>
<feature type="compositionally biased region" description="Low complexity" evidence="1">
    <location>
        <begin position="928"/>
        <end position="941"/>
    </location>
</feature>
<sequence length="961" mass="106075">MNRAYRQETAHAFQATYGPKVPAHLLSAMLELWVESFLPRRCLKTLDAGGPFNPSSHNVHVGPLGTVSGPSTVYTTSTKDEVGVARQKRAVTEPEVKSPAPLVRSKRFLSDLSSMFPGMSMAMPGSRRGAQKEVSESAQMMKTLLLISKIQKRRAMQSVKRYKEGGKIYSGDKYNFGSGLYGDSYSGKRKRRSVDAKSESQLVESEAGSSNEPLVRKKRFLFGDAPDVPAAQPAMPSMLSILMGTARDPNTGKKVEFGGDYMKNMMRSSFMSAMPHLAGNTPPGKEPPDVVKNLAPIWYFSRMQGAMRPRRPLMMNGYESYHMMRRASPGSIKSRNRDGYYGDSFPGMMGKRRRRSVDSGVDVDSDSVKANKRVKRQSEEGSNDVITIGDLSIPTDFFKPAERSEEPKYYGGYKQPDDARYYHRYSAPQHHYYQPPQQSRYHQQQHYYRQQLQRQKQLQQQQQQKFYQQYSHLYSLYLQAVGAKQAQPTSNQWAPPATRQAPQTPPAHPPAQQRAPVYTPPAPAHSLPAQSPPPNNYGPPPRYAHSPAAQAPPNSNIFPAFPPQPTPPIMHQHRPFSAPQSSNQLFGPPQAQSHYLPVPPPPQTYPIDPFIPNPPLPPLSMTTPLPSRRKRSIELGEVWGTELHRHKRSDDSDKDKTRYNKFFFPQAMFTPALFSSYFPPRYSVYSNKVGYHQPRGGGVIYGDRLPWRSSWAPPQIQARPATPVAPKPPPTSVPPSARVSQRPAQPSPFLSPSAPASRQPPPTSGSVVPPARVSQQPPQSSAVFSPSAPASRQPPPTSGSVLPPARVSQQPPQSSAVFSPSAPVSRRLPSSSAPLSPSSLGLFPALQSAPVSLHPPPVPTHRRVKRSDNKDNPDSSPNFLFGPPFFSSFLFPVQNHHNKVSYSAGRSGVVYGDQMPWARPTPVAPHLSSSAASAPSAASSSFGGPLDQYLSMDARPWGQRG</sequence>
<feature type="compositionally biased region" description="Low complexity" evidence="1">
    <location>
        <begin position="803"/>
        <end position="836"/>
    </location>
</feature>
<protein>
    <submittedName>
        <fullName evidence="2">Uncharacterized protein</fullName>
    </submittedName>
</protein>
<evidence type="ECO:0000256" key="1">
    <source>
        <dbReference type="SAM" id="MobiDB-lite"/>
    </source>
</evidence>
<feature type="compositionally biased region" description="Pro residues" evidence="1">
    <location>
        <begin position="723"/>
        <end position="733"/>
    </location>
</feature>
<dbReference type="EMBL" id="JAWDGP010003382">
    <property type="protein sequence ID" value="KAK3774850.1"/>
    <property type="molecule type" value="Genomic_DNA"/>
</dbReference>
<feature type="compositionally biased region" description="Low complexity" evidence="1">
    <location>
        <begin position="764"/>
        <end position="791"/>
    </location>
</feature>
<dbReference type="Proteomes" id="UP001283361">
    <property type="component" value="Unassembled WGS sequence"/>
</dbReference>
<feature type="region of interest" description="Disordered" evidence="1">
    <location>
        <begin position="488"/>
        <end position="606"/>
    </location>
</feature>
<accession>A0AAE0ZSX3</accession>
<feature type="region of interest" description="Disordered" evidence="1">
    <location>
        <begin position="329"/>
        <end position="386"/>
    </location>
</feature>
<feature type="compositionally biased region" description="Pro residues" evidence="1">
    <location>
        <begin position="530"/>
        <end position="542"/>
    </location>
</feature>
<proteinExistence type="predicted"/>
<feature type="compositionally biased region" description="Polar residues" evidence="1">
    <location>
        <begin position="199"/>
        <end position="210"/>
    </location>
</feature>
<organism evidence="2 3">
    <name type="scientific">Elysia crispata</name>
    <name type="common">lettuce slug</name>
    <dbReference type="NCBI Taxonomy" id="231223"/>
    <lineage>
        <taxon>Eukaryota</taxon>
        <taxon>Metazoa</taxon>
        <taxon>Spiralia</taxon>
        <taxon>Lophotrochozoa</taxon>
        <taxon>Mollusca</taxon>
        <taxon>Gastropoda</taxon>
        <taxon>Heterobranchia</taxon>
        <taxon>Euthyneura</taxon>
        <taxon>Panpulmonata</taxon>
        <taxon>Sacoglossa</taxon>
        <taxon>Placobranchoidea</taxon>
        <taxon>Plakobranchidae</taxon>
        <taxon>Elysia</taxon>
    </lineage>
</organism>
<keyword evidence="3" id="KW-1185">Reference proteome</keyword>
<feature type="region of interest" description="Disordered" evidence="1">
    <location>
        <begin position="848"/>
        <end position="877"/>
    </location>
</feature>
<dbReference type="AlphaFoldDB" id="A0AAE0ZSX3"/>
<feature type="compositionally biased region" description="Low complexity" evidence="1">
    <location>
        <begin position="734"/>
        <end position="757"/>
    </location>
</feature>
<gene>
    <name evidence="2" type="ORF">RRG08_008400</name>
</gene>